<evidence type="ECO:0000313" key="9">
    <source>
        <dbReference type="Proteomes" id="UP000003704"/>
    </source>
</evidence>
<evidence type="ECO:0000256" key="7">
    <source>
        <dbReference type="RuleBase" id="RU003879"/>
    </source>
</evidence>
<keyword evidence="4 7" id="KW-0812">Transmembrane</keyword>
<sequence>MKLATPKPRSSVSIDMVPMINFAFLLLIFVILVGAIAAPDALPVNPPRSNASAQQQPDPDTVVIDASGRVAFEGQIVEPDELLLKAQSWQAGAGDQALIVKADAEAQAERVVVILEVLRAAGVIRVQLLTTQRGGG</sequence>
<keyword evidence="7" id="KW-0813">Transport</keyword>
<gene>
    <name evidence="8" type="ORF">WQQ_24030</name>
</gene>
<evidence type="ECO:0000256" key="2">
    <source>
        <dbReference type="ARBA" id="ARBA00005811"/>
    </source>
</evidence>
<dbReference type="RefSeq" id="WP_007185346.1">
    <property type="nucleotide sequence ID" value="NZ_AKGD01000002.1"/>
</dbReference>
<evidence type="ECO:0000313" key="8">
    <source>
        <dbReference type="EMBL" id="EIT68821.1"/>
    </source>
</evidence>
<keyword evidence="9" id="KW-1185">Reference proteome</keyword>
<dbReference type="STRING" id="1172194.WQQ_24030"/>
<dbReference type="InterPro" id="IPR003400">
    <property type="entry name" value="ExbD"/>
</dbReference>
<name>I8HZ43_9GAMM</name>
<dbReference type="EMBL" id="AKGD01000002">
    <property type="protein sequence ID" value="EIT68821.1"/>
    <property type="molecule type" value="Genomic_DNA"/>
</dbReference>
<dbReference type="GO" id="GO:0022857">
    <property type="term" value="F:transmembrane transporter activity"/>
    <property type="evidence" value="ECO:0007669"/>
    <property type="project" value="InterPro"/>
</dbReference>
<keyword evidence="6" id="KW-0472">Membrane</keyword>
<keyword evidence="3" id="KW-1003">Cell membrane</keyword>
<keyword evidence="5" id="KW-1133">Transmembrane helix</keyword>
<evidence type="ECO:0000256" key="5">
    <source>
        <dbReference type="ARBA" id="ARBA00022989"/>
    </source>
</evidence>
<reference evidence="8 9" key="1">
    <citation type="journal article" date="2012" name="J. Bacteriol.">
        <title>Genome Sequence of n-Alkane-Degrading Hydrocarboniphaga effusa Strain AP103T (ATCC BAA-332T).</title>
        <authorList>
            <person name="Chang H.K."/>
            <person name="Zylstra G.J."/>
            <person name="Chae J.C."/>
        </authorList>
    </citation>
    <scope>NUCLEOTIDE SEQUENCE [LARGE SCALE GENOMIC DNA]</scope>
    <source>
        <strain evidence="8 9">AP103</strain>
    </source>
</reference>
<dbReference type="Proteomes" id="UP000003704">
    <property type="component" value="Unassembled WGS sequence"/>
</dbReference>
<evidence type="ECO:0000256" key="1">
    <source>
        <dbReference type="ARBA" id="ARBA00004162"/>
    </source>
</evidence>
<accession>I8HZ43</accession>
<keyword evidence="7" id="KW-0653">Protein transport</keyword>
<comment type="caution">
    <text evidence="8">The sequence shown here is derived from an EMBL/GenBank/DDBJ whole genome shotgun (WGS) entry which is preliminary data.</text>
</comment>
<proteinExistence type="inferred from homology"/>
<evidence type="ECO:0000256" key="3">
    <source>
        <dbReference type="ARBA" id="ARBA00022475"/>
    </source>
</evidence>
<evidence type="ECO:0000256" key="6">
    <source>
        <dbReference type="ARBA" id="ARBA00023136"/>
    </source>
</evidence>
<organism evidence="8 9">
    <name type="scientific">Hydrocarboniphaga effusa AP103</name>
    <dbReference type="NCBI Taxonomy" id="1172194"/>
    <lineage>
        <taxon>Bacteria</taxon>
        <taxon>Pseudomonadati</taxon>
        <taxon>Pseudomonadota</taxon>
        <taxon>Gammaproteobacteria</taxon>
        <taxon>Nevskiales</taxon>
        <taxon>Nevskiaceae</taxon>
        <taxon>Hydrocarboniphaga</taxon>
    </lineage>
</organism>
<dbReference type="GO" id="GO:0015031">
    <property type="term" value="P:protein transport"/>
    <property type="evidence" value="ECO:0007669"/>
    <property type="project" value="UniProtKB-KW"/>
</dbReference>
<comment type="similarity">
    <text evidence="2 7">Belongs to the ExbD/TolR family.</text>
</comment>
<dbReference type="Gene3D" id="3.30.420.270">
    <property type="match status" value="1"/>
</dbReference>
<dbReference type="GO" id="GO:0005886">
    <property type="term" value="C:plasma membrane"/>
    <property type="evidence" value="ECO:0007669"/>
    <property type="project" value="UniProtKB-SubCell"/>
</dbReference>
<evidence type="ECO:0000256" key="4">
    <source>
        <dbReference type="ARBA" id="ARBA00022692"/>
    </source>
</evidence>
<protein>
    <recommendedName>
        <fullName evidence="10">Biopolymer transport protein ExbD/TolR</fullName>
    </recommendedName>
</protein>
<evidence type="ECO:0008006" key="10">
    <source>
        <dbReference type="Google" id="ProtNLM"/>
    </source>
</evidence>
<comment type="subcellular location">
    <subcellularLocation>
        <location evidence="1">Cell membrane</location>
        <topology evidence="1">Single-pass membrane protein</topology>
    </subcellularLocation>
    <subcellularLocation>
        <location evidence="7">Cell membrane</location>
        <topology evidence="7">Single-pass type II membrane protein</topology>
    </subcellularLocation>
</comment>
<dbReference type="PANTHER" id="PTHR30558">
    <property type="entry name" value="EXBD MEMBRANE COMPONENT OF PMF-DRIVEN MACROMOLECULE IMPORT SYSTEM"/>
    <property type="match status" value="1"/>
</dbReference>
<dbReference type="OrthoDB" id="9793581at2"/>
<dbReference type="Pfam" id="PF02472">
    <property type="entry name" value="ExbD"/>
    <property type="match status" value="1"/>
</dbReference>
<dbReference type="AlphaFoldDB" id="I8HZ43"/>
<dbReference type="PANTHER" id="PTHR30558:SF3">
    <property type="entry name" value="BIOPOLYMER TRANSPORT PROTEIN EXBD-RELATED"/>
    <property type="match status" value="1"/>
</dbReference>